<keyword evidence="5" id="KW-1185">Reference proteome</keyword>
<evidence type="ECO:0000256" key="1">
    <source>
        <dbReference type="ARBA" id="ARBA00022605"/>
    </source>
</evidence>
<dbReference type="InterPro" id="IPR042122">
    <property type="entry name" value="Ser_AcTrfase_N_sf"/>
</dbReference>
<organism evidence="4 5">
    <name type="scientific">Mucilaginibacter gracilis</name>
    <dbReference type="NCBI Taxonomy" id="423350"/>
    <lineage>
        <taxon>Bacteria</taxon>
        <taxon>Pseudomonadati</taxon>
        <taxon>Bacteroidota</taxon>
        <taxon>Sphingobacteriia</taxon>
        <taxon>Sphingobacteriales</taxon>
        <taxon>Sphingobacteriaceae</taxon>
        <taxon>Mucilaginibacter</taxon>
    </lineage>
</organism>
<dbReference type="GO" id="GO:0008652">
    <property type="term" value="P:amino acid biosynthetic process"/>
    <property type="evidence" value="ECO:0007669"/>
    <property type="project" value="UniProtKB-KW"/>
</dbReference>
<reference evidence="4 5" key="1">
    <citation type="submission" date="2018-10" db="EMBL/GenBank/DDBJ databases">
        <title>Genomic Encyclopedia of Archaeal and Bacterial Type Strains, Phase II (KMG-II): from individual species to whole genera.</title>
        <authorList>
            <person name="Goeker M."/>
        </authorList>
    </citation>
    <scope>NUCLEOTIDE SEQUENCE [LARGE SCALE GENOMIC DNA]</scope>
    <source>
        <strain evidence="4 5">DSM 18602</strain>
    </source>
</reference>
<comment type="caution">
    <text evidence="4">The sequence shown here is derived from an EMBL/GenBank/DDBJ whole genome shotgun (WGS) entry which is preliminary data.</text>
</comment>
<dbReference type="CDD" id="cd03354">
    <property type="entry name" value="LbH_SAT"/>
    <property type="match status" value="1"/>
</dbReference>
<evidence type="ECO:0000256" key="3">
    <source>
        <dbReference type="ARBA" id="ARBA00023315"/>
    </source>
</evidence>
<name>A0A495J7W3_9SPHI</name>
<dbReference type="GO" id="GO:0016746">
    <property type="term" value="F:acyltransferase activity"/>
    <property type="evidence" value="ECO:0007669"/>
    <property type="project" value="UniProtKB-KW"/>
</dbReference>
<dbReference type="PANTHER" id="PTHR42811">
    <property type="entry name" value="SERINE ACETYLTRANSFERASE"/>
    <property type="match status" value="1"/>
</dbReference>
<protein>
    <submittedName>
        <fullName evidence="4">Serine O-acetyltransferase</fullName>
    </submittedName>
</protein>
<keyword evidence="2 4" id="KW-0808">Transferase</keyword>
<dbReference type="Gene3D" id="2.160.10.10">
    <property type="entry name" value="Hexapeptide repeat proteins"/>
    <property type="match status" value="1"/>
</dbReference>
<keyword evidence="3" id="KW-0012">Acyltransferase</keyword>
<dbReference type="InterPro" id="IPR053376">
    <property type="entry name" value="Serine_acetyltransferase"/>
</dbReference>
<dbReference type="EMBL" id="RBKU01000001">
    <property type="protein sequence ID" value="RKR85075.1"/>
    <property type="molecule type" value="Genomic_DNA"/>
</dbReference>
<dbReference type="NCBIfam" id="NF041874">
    <property type="entry name" value="EPS_EpsC"/>
    <property type="match status" value="1"/>
</dbReference>
<proteinExistence type="predicted"/>
<sequence length="279" mass="31357">MERRETSIMDQEFYQHIFNKQRDIEAVPSNQQMADWALQVISLLYPEHSRQAYTSVQQLKAEFDKLEDELCEILDATQACRDCNNDQVAQDFFKLIPELYRLLNTDIQAIFRGDPAARSEFEVVRAYPGFYAICYYRLAHALYKLNVPLLPRILTEHAHSATGIDIHPAAIIGEYFHIDHGTGIVIGESCVIGKNVKLYQGVTLGALSVSKSMAFTKRHPTVEDGVVIYSGATILGGETVIGANSVIGGNVWLTKSVPADSRVYHKPDIQVLKKEEKIK</sequence>
<keyword evidence="1" id="KW-0028">Amino-acid biosynthesis</keyword>
<dbReference type="Proteomes" id="UP000268007">
    <property type="component" value="Unassembled WGS sequence"/>
</dbReference>
<gene>
    <name evidence="4" type="ORF">BDD43_5331</name>
</gene>
<dbReference type="InterPro" id="IPR011004">
    <property type="entry name" value="Trimer_LpxA-like_sf"/>
</dbReference>
<evidence type="ECO:0000256" key="2">
    <source>
        <dbReference type="ARBA" id="ARBA00022679"/>
    </source>
</evidence>
<accession>A0A495J7W3</accession>
<dbReference type="InterPro" id="IPR045304">
    <property type="entry name" value="LbH_SAT"/>
</dbReference>
<dbReference type="Gene3D" id="1.10.3130.10">
    <property type="entry name" value="serine acetyltransferase, domain 1"/>
    <property type="match status" value="1"/>
</dbReference>
<evidence type="ECO:0000313" key="4">
    <source>
        <dbReference type="EMBL" id="RKR85075.1"/>
    </source>
</evidence>
<evidence type="ECO:0000313" key="5">
    <source>
        <dbReference type="Proteomes" id="UP000268007"/>
    </source>
</evidence>
<dbReference type="AlphaFoldDB" id="A0A495J7W3"/>
<dbReference type="SUPFAM" id="SSF51161">
    <property type="entry name" value="Trimeric LpxA-like enzymes"/>
    <property type="match status" value="1"/>
</dbReference>